<evidence type="ECO:0000313" key="3">
    <source>
        <dbReference type="Proteomes" id="UP001500567"/>
    </source>
</evidence>
<dbReference type="Gene3D" id="3.30.70.100">
    <property type="match status" value="1"/>
</dbReference>
<evidence type="ECO:0000313" key="2">
    <source>
        <dbReference type="EMBL" id="GAA4012027.1"/>
    </source>
</evidence>
<dbReference type="PROSITE" id="PS50925">
    <property type="entry name" value="BLUF"/>
    <property type="match status" value="1"/>
</dbReference>
<gene>
    <name evidence="2" type="ORF">GCM10022408_25760</name>
</gene>
<dbReference type="SUPFAM" id="SSF54975">
    <property type="entry name" value="Acylphosphatase/BLUF domain-like"/>
    <property type="match status" value="1"/>
</dbReference>
<organism evidence="2 3">
    <name type="scientific">Hymenobacter fastidiosus</name>
    <dbReference type="NCBI Taxonomy" id="486264"/>
    <lineage>
        <taxon>Bacteria</taxon>
        <taxon>Pseudomonadati</taxon>
        <taxon>Bacteroidota</taxon>
        <taxon>Cytophagia</taxon>
        <taxon>Cytophagales</taxon>
        <taxon>Hymenobacteraceae</taxon>
        <taxon>Hymenobacter</taxon>
    </lineage>
</organism>
<dbReference type="InterPro" id="IPR036046">
    <property type="entry name" value="Acylphosphatase-like_dom_sf"/>
</dbReference>
<dbReference type="Proteomes" id="UP001500567">
    <property type="component" value="Unassembled WGS sequence"/>
</dbReference>
<accession>A0ABP7SI01</accession>
<reference evidence="3" key="1">
    <citation type="journal article" date="2019" name="Int. J. Syst. Evol. Microbiol.">
        <title>The Global Catalogue of Microorganisms (GCM) 10K type strain sequencing project: providing services to taxonomists for standard genome sequencing and annotation.</title>
        <authorList>
            <consortium name="The Broad Institute Genomics Platform"/>
            <consortium name="The Broad Institute Genome Sequencing Center for Infectious Disease"/>
            <person name="Wu L."/>
            <person name="Ma J."/>
        </authorList>
    </citation>
    <scope>NUCLEOTIDE SEQUENCE [LARGE SCALE GENOMIC DNA]</scope>
    <source>
        <strain evidence="3">JCM 17224</strain>
    </source>
</reference>
<dbReference type="Pfam" id="PF04940">
    <property type="entry name" value="BLUF"/>
    <property type="match status" value="1"/>
</dbReference>
<proteinExistence type="predicted"/>
<evidence type="ECO:0000259" key="1">
    <source>
        <dbReference type="PROSITE" id="PS50925"/>
    </source>
</evidence>
<sequence length="144" mass="16178">MRPYHLIYQSRASAPFTDAELAALLLGSRTYNRHVHVTGLLLHAPDGRFLQILEGEEADVCQLYYAKILSDPRHYQCQVLGEGHCAERSFADWSMGFQVAQADDLYALLQSGALNSPTRHGSKPTIRPELMARLLEFVETKAAY</sequence>
<protein>
    <recommendedName>
        <fullName evidence="1">BLUF domain-containing protein</fullName>
    </recommendedName>
</protein>
<dbReference type="EMBL" id="BAABDJ010000030">
    <property type="protein sequence ID" value="GAA4012027.1"/>
    <property type="molecule type" value="Genomic_DNA"/>
</dbReference>
<dbReference type="SMART" id="SM01034">
    <property type="entry name" value="BLUF"/>
    <property type="match status" value="1"/>
</dbReference>
<feature type="domain" description="BLUF" evidence="1">
    <location>
        <begin position="3"/>
        <end position="96"/>
    </location>
</feature>
<dbReference type="RefSeq" id="WP_345073533.1">
    <property type="nucleotide sequence ID" value="NZ_BAABDJ010000030.1"/>
</dbReference>
<name>A0ABP7SI01_9BACT</name>
<dbReference type="InterPro" id="IPR007024">
    <property type="entry name" value="BLUF_domain"/>
</dbReference>
<comment type="caution">
    <text evidence="2">The sequence shown here is derived from an EMBL/GenBank/DDBJ whole genome shotgun (WGS) entry which is preliminary data.</text>
</comment>
<keyword evidence="3" id="KW-1185">Reference proteome</keyword>